<evidence type="ECO:0000256" key="3">
    <source>
        <dbReference type="ARBA" id="ARBA00022475"/>
    </source>
</evidence>
<evidence type="ECO:0000256" key="1">
    <source>
        <dbReference type="ARBA" id="ARBA00004651"/>
    </source>
</evidence>
<evidence type="ECO:0000256" key="6">
    <source>
        <dbReference type="ARBA" id="ARBA00023136"/>
    </source>
</evidence>
<protein>
    <submittedName>
        <fullName evidence="9">ABC transporter permease</fullName>
    </submittedName>
</protein>
<feature type="transmembrane region" description="Helical" evidence="7">
    <location>
        <begin position="236"/>
        <end position="262"/>
    </location>
</feature>
<dbReference type="PANTHER" id="PTHR43163">
    <property type="entry name" value="DIPEPTIDE TRANSPORT SYSTEM PERMEASE PROTEIN DPPB-RELATED"/>
    <property type="match status" value="1"/>
</dbReference>
<dbReference type="EMBL" id="JAPDFL010000001">
    <property type="protein sequence ID" value="MCW1933987.1"/>
    <property type="molecule type" value="Genomic_DNA"/>
</dbReference>
<evidence type="ECO:0000259" key="8">
    <source>
        <dbReference type="PROSITE" id="PS50928"/>
    </source>
</evidence>
<dbReference type="PROSITE" id="PS50928">
    <property type="entry name" value="ABC_TM1"/>
    <property type="match status" value="1"/>
</dbReference>
<evidence type="ECO:0000256" key="5">
    <source>
        <dbReference type="ARBA" id="ARBA00022989"/>
    </source>
</evidence>
<comment type="similarity">
    <text evidence="7">Belongs to the binding-protein-dependent transport system permease family.</text>
</comment>
<evidence type="ECO:0000313" key="9">
    <source>
        <dbReference type="EMBL" id="MCW1933987.1"/>
    </source>
</evidence>
<feature type="domain" description="ABC transmembrane type-1" evidence="8">
    <location>
        <begin position="97"/>
        <end position="301"/>
    </location>
</feature>
<evidence type="ECO:0000256" key="2">
    <source>
        <dbReference type="ARBA" id="ARBA00022448"/>
    </source>
</evidence>
<sequence>MLTFALRRAVLGVIVLMAVSVMLFVAIRFVPGDIVNQQLSEAGAVTPELLAQKRAEMGLDQPVLTQFAQWAAGVLHGDLGTSLWTGRPVSDQIRSAIVPTLQLSILAIAFGSVLGIGAGVAASLWIGTPGDVALRMASTVFLAVPQLWLGLLTLSGLAAIGYYIPLPYRPFTTDPWANVQQVIFPALALSLGVAAALSRLTRSAMLEVTGADFIRAARARGVTPGGIYVRHGLKNALIPVITLLGTQFGNLLSGTVIIERIFNIPGLGNLLFESVDNRDYPTIQAAVLTYGFITIVVNLLVDLSYGAVDPRIREARS</sequence>
<dbReference type="Pfam" id="PF19300">
    <property type="entry name" value="BPD_transp_1_N"/>
    <property type="match status" value="1"/>
</dbReference>
<dbReference type="InterPro" id="IPR045621">
    <property type="entry name" value="BPD_transp_1_N"/>
</dbReference>
<feature type="transmembrane region" description="Helical" evidence="7">
    <location>
        <begin position="282"/>
        <end position="308"/>
    </location>
</feature>
<evidence type="ECO:0000256" key="7">
    <source>
        <dbReference type="RuleBase" id="RU363032"/>
    </source>
</evidence>
<keyword evidence="6 7" id="KW-0472">Membrane</keyword>
<proteinExistence type="inferred from homology"/>
<reference evidence="9 10" key="1">
    <citation type="submission" date="2022-10" db="EMBL/GenBank/DDBJ databases">
        <title>Pararhodobacter sp. nov., isolated from marine algae.</title>
        <authorList>
            <person name="Choi B.J."/>
            <person name="Kim J.M."/>
            <person name="Lee J.K."/>
            <person name="Choi D.G."/>
            <person name="Jeon C.O."/>
        </authorList>
    </citation>
    <scope>NUCLEOTIDE SEQUENCE [LARGE SCALE GENOMIC DNA]</scope>
    <source>
        <strain evidence="9 10">ZQ420</strain>
    </source>
</reference>
<gene>
    <name evidence="9" type="ORF">OKW52_17430</name>
</gene>
<feature type="transmembrane region" description="Helical" evidence="7">
    <location>
        <begin position="105"/>
        <end position="127"/>
    </location>
</feature>
<organism evidence="9 10">
    <name type="scientific">Pararhodobacter zhoushanensis</name>
    <dbReference type="NCBI Taxonomy" id="2479545"/>
    <lineage>
        <taxon>Bacteria</taxon>
        <taxon>Pseudomonadati</taxon>
        <taxon>Pseudomonadota</taxon>
        <taxon>Alphaproteobacteria</taxon>
        <taxon>Rhodobacterales</taxon>
        <taxon>Paracoccaceae</taxon>
        <taxon>Pararhodobacter</taxon>
    </lineage>
</organism>
<evidence type="ECO:0000256" key="4">
    <source>
        <dbReference type="ARBA" id="ARBA00022692"/>
    </source>
</evidence>
<comment type="subcellular location">
    <subcellularLocation>
        <location evidence="1 7">Cell membrane</location>
        <topology evidence="1 7">Multi-pass membrane protein</topology>
    </subcellularLocation>
</comment>
<dbReference type="PANTHER" id="PTHR43163:SF6">
    <property type="entry name" value="DIPEPTIDE TRANSPORT SYSTEM PERMEASE PROTEIN DPPB-RELATED"/>
    <property type="match status" value="1"/>
</dbReference>
<keyword evidence="2 7" id="KW-0813">Transport</keyword>
<dbReference type="SUPFAM" id="SSF161098">
    <property type="entry name" value="MetI-like"/>
    <property type="match status" value="1"/>
</dbReference>
<comment type="caution">
    <text evidence="9">The sequence shown here is derived from an EMBL/GenBank/DDBJ whole genome shotgun (WGS) entry which is preliminary data.</text>
</comment>
<keyword evidence="4 7" id="KW-0812">Transmembrane</keyword>
<dbReference type="InterPro" id="IPR000515">
    <property type="entry name" value="MetI-like"/>
</dbReference>
<evidence type="ECO:0000313" key="10">
    <source>
        <dbReference type="Proteomes" id="UP001208938"/>
    </source>
</evidence>
<keyword evidence="3" id="KW-1003">Cell membrane</keyword>
<keyword evidence="10" id="KW-1185">Reference proteome</keyword>
<accession>A0ABT3H2F2</accession>
<dbReference type="Proteomes" id="UP001208938">
    <property type="component" value="Unassembled WGS sequence"/>
</dbReference>
<name>A0ABT3H2F2_9RHOB</name>
<dbReference type="InterPro" id="IPR035906">
    <property type="entry name" value="MetI-like_sf"/>
</dbReference>
<feature type="transmembrane region" description="Helical" evidence="7">
    <location>
        <begin position="176"/>
        <end position="197"/>
    </location>
</feature>
<dbReference type="CDD" id="cd06261">
    <property type="entry name" value="TM_PBP2"/>
    <property type="match status" value="1"/>
</dbReference>
<keyword evidence="5 7" id="KW-1133">Transmembrane helix</keyword>
<dbReference type="Pfam" id="PF00528">
    <property type="entry name" value="BPD_transp_1"/>
    <property type="match status" value="1"/>
</dbReference>
<dbReference type="RefSeq" id="WP_264506833.1">
    <property type="nucleotide sequence ID" value="NZ_JAPDFL010000001.1"/>
</dbReference>
<feature type="transmembrane region" description="Helical" evidence="7">
    <location>
        <begin position="139"/>
        <end position="164"/>
    </location>
</feature>
<dbReference type="Gene3D" id="1.10.3720.10">
    <property type="entry name" value="MetI-like"/>
    <property type="match status" value="1"/>
</dbReference>
<feature type="transmembrane region" description="Helical" evidence="7">
    <location>
        <begin position="9"/>
        <end position="30"/>
    </location>
</feature>